<keyword evidence="9 11" id="KW-0472">Membrane</keyword>
<feature type="region of interest" description="Disordered" evidence="10">
    <location>
        <begin position="1"/>
        <end position="29"/>
    </location>
</feature>
<evidence type="ECO:0000313" key="12">
    <source>
        <dbReference type="EMBL" id="KAK9743324.1"/>
    </source>
</evidence>
<evidence type="ECO:0000256" key="6">
    <source>
        <dbReference type="ARBA" id="ARBA00022692"/>
    </source>
</evidence>
<dbReference type="Gene3D" id="1.20.1250.20">
    <property type="entry name" value="MFS general substrate transporter like domains"/>
    <property type="match status" value="1"/>
</dbReference>
<evidence type="ECO:0000256" key="4">
    <source>
        <dbReference type="ARBA" id="ARBA00022448"/>
    </source>
</evidence>
<keyword evidence="7" id="KW-0769">Symport</keyword>
<feature type="transmembrane region" description="Helical" evidence="11">
    <location>
        <begin position="299"/>
        <end position="319"/>
    </location>
</feature>
<evidence type="ECO:0000256" key="8">
    <source>
        <dbReference type="ARBA" id="ARBA00022989"/>
    </source>
</evidence>
<dbReference type="AlphaFoldDB" id="A0AAW1MBQ4"/>
<sequence length="529" mass="56577">MTTNNLKNGHDTKNVVGPSLHLEKNPPLTETEPSSLVKLAIVASIAIGVQFGWALQLSLLTPYVQLLGIHHQWASYIWLCGPISGMFVQPTVGYYSDRCTSRFGRRRPFIVAGAALVAVAVFLIGFAADIGHAAGDPEGKTVKPRAIAIFVIGFWILDVANNTLQGPCRALLADLAAGSQSRTRTANSFFSFFMAVGNVLGYAAGSYRNLYKIFPFTRTVACDTYCANLKSCFFISITMLLLLTLIASILVRERQFSPEDIQDENKSTLKTLQGGGCMSRRLPFFSELFTALKDLPRPMWVLLMVTCLNWIAWFPFLLYDTDWMGKEVYGGEVGVGKAYDMGVHTGALGLMMQSVVLALVSLGIESLARLLRGVKRLWGVVNILLAISLAMMVWVTKSAEHFRATHRLAGASTPPTPPPAVKGGALAIFAVLGIPLAITYSIPFALASIFSASSGSGQGLSLGVLNLAVVVPQMFVSVTSGPWDSIFGGGNLPALVAGAVAALISSILSFTMLPSPPPDVKIGGSMGGH</sequence>
<dbReference type="Pfam" id="PF13347">
    <property type="entry name" value="MFS_2"/>
    <property type="match status" value="1"/>
</dbReference>
<dbReference type="CDD" id="cd17313">
    <property type="entry name" value="MFS_SLC45_SUC"/>
    <property type="match status" value="1"/>
</dbReference>
<feature type="transmembrane region" description="Helical" evidence="11">
    <location>
        <begin position="376"/>
        <end position="395"/>
    </location>
</feature>
<comment type="caution">
    <text evidence="12">The sequence shown here is derived from an EMBL/GenBank/DDBJ whole genome shotgun (WGS) entry which is preliminary data.</text>
</comment>
<dbReference type="GO" id="GO:0008506">
    <property type="term" value="F:sucrose:proton symporter activity"/>
    <property type="evidence" value="ECO:0007669"/>
    <property type="project" value="TreeGrafter"/>
</dbReference>
<feature type="transmembrane region" description="Helical" evidence="11">
    <location>
        <begin position="108"/>
        <end position="126"/>
    </location>
</feature>
<comment type="pathway">
    <text evidence="2">Glycan biosynthesis; sucrose metabolism.</text>
</comment>
<dbReference type="PANTHER" id="PTHR19432:SF70">
    <property type="entry name" value="SUCROSE TRANSPORT PROTEIN SUC1-RELATED"/>
    <property type="match status" value="1"/>
</dbReference>
<feature type="transmembrane region" description="Helical" evidence="11">
    <location>
        <begin position="492"/>
        <end position="513"/>
    </location>
</feature>
<feature type="transmembrane region" description="Helical" evidence="11">
    <location>
        <begin position="425"/>
        <end position="447"/>
    </location>
</feature>
<feature type="transmembrane region" description="Helical" evidence="11">
    <location>
        <begin position="343"/>
        <end position="364"/>
    </location>
</feature>
<feature type="transmembrane region" description="Helical" evidence="11">
    <location>
        <begin position="185"/>
        <end position="205"/>
    </location>
</feature>
<proteinExistence type="inferred from homology"/>
<evidence type="ECO:0000256" key="2">
    <source>
        <dbReference type="ARBA" id="ARBA00004914"/>
    </source>
</evidence>
<keyword evidence="8 11" id="KW-1133">Transmembrane helix</keyword>
<dbReference type="InterPro" id="IPR036259">
    <property type="entry name" value="MFS_trans_sf"/>
</dbReference>
<accession>A0AAW1MBQ4</accession>
<feature type="transmembrane region" description="Helical" evidence="11">
    <location>
        <begin position="75"/>
        <end position="96"/>
    </location>
</feature>
<organism evidence="12 13">
    <name type="scientific">Saponaria officinalis</name>
    <name type="common">Common soapwort</name>
    <name type="synonym">Lychnis saponaria</name>
    <dbReference type="NCBI Taxonomy" id="3572"/>
    <lineage>
        <taxon>Eukaryota</taxon>
        <taxon>Viridiplantae</taxon>
        <taxon>Streptophyta</taxon>
        <taxon>Embryophyta</taxon>
        <taxon>Tracheophyta</taxon>
        <taxon>Spermatophyta</taxon>
        <taxon>Magnoliopsida</taxon>
        <taxon>eudicotyledons</taxon>
        <taxon>Gunneridae</taxon>
        <taxon>Pentapetalae</taxon>
        <taxon>Caryophyllales</taxon>
        <taxon>Caryophyllaceae</taxon>
        <taxon>Caryophylleae</taxon>
        <taxon>Saponaria</taxon>
    </lineage>
</organism>
<evidence type="ECO:0000256" key="10">
    <source>
        <dbReference type="SAM" id="MobiDB-lite"/>
    </source>
</evidence>
<keyword evidence="13" id="KW-1185">Reference proteome</keyword>
<dbReference type="GO" id="GO:0005886">
    <property type="term" value="C:plasma membrane"/>
    <property type="evidence" value="ECO:0007669"/>
    <property type="project" value="InterPro"/>
</dbReference>
<evidence type="ECO:0000256" key="1">
    <source>
        <dbReference type="ARBA" id="ARBA00004141"/>
    </source>
</evidence>
<dbReference type="FunFam" id="1.20.1250.20:FF:000182">
    <property type="entry name" value="Sucrose transporter SUC2"/>
    <property type="match status" value="1"/>
</dbReference>
<evidence type="ECO:0000256" key="9">
    <source>
        <dbReference type="ARBA" id="ARBA00023136"/>
    </source>
</evidence>
<reference evidence="12" key="1">
    <citation type="submission" date="2024-03" db="EMBL/GenBank/DDBJ databases">
        <title>WGS assembly of Saponaria officinalis var. Norfolk2.</title>
        <authorList>
            <person name="Jenkins J."/>
            <person name="Shu S."/>
            <person name="Grimwood J."/>
            <person name="Barry K."/>
            <person name="Goodstein D."/>
            <person name="Schmutz J."/>
            <person name="Leebens-Mack J."/>
            <person name="Osbourn A."/>
        </authorList>
    </citation>
    <scope>NUCLEOTIDE SEQUENCE [LARGE SCALE GENOMIC DNA]</scope>
    <source>
        <strain evidence="12">JIC</strain>
    </source>
</reference>
<feature type="transmembrane region" description="Helical" evidence="11">
    <location>
        <begin position="459"/>
        <end position="480"/>
    </location>
</feature>
<feature type="transmembrane region" description="Helical" evidence="11">
    <location>
        <begin position="233"/>
        <end position="251"/>
    </location>
</feature>
<dbReference type="EMBL" id="JBDFQZ010000003">
    <property type="protein sequence ID" value="KAK9743324.1"/>
    <property type="molecule type" value="Genomic_DNA"/>
</dbReference>
<feature type="transmembrane region" description="Helical" evidence="11">
    <location>
        <begin position="146"/>
        <end position="164"/>
    </location>
</feature>
<evidence type="ECO:0000256" key="7">
    <source>
        <dbReference type="ARBA" id="ARBA00022847"/>
    </source>
</evidence>
<gene>
    <name evidence="12" type="ORF">RND81_03G232300</name>
</gene>
<keyword evidence="5" id="KW-0762">Sugar transport</keyword>
<dbReference type="NCBIfam" id="TIGR01301">
    <property type="entry name" value="GPH_sucrose"/>
    <property type="match status" value="1"/>
</dbReference>
<dbReference type="PANTHER" id="PTHR19432">
    <property type="entry name" value="SUGAR TRANSPORTER"/>
    <property type="match status" value="1"/>
</dbReference>
<protein>
    <submittedName>
        <fullName evidence="12">Uncharacterized protein</fullName>
    </submittedName>
</protein>
<dbReference type="Proteomes" id="UP001443914">
    <property type="component" value="Unassembled WGS sequence"/>
</dbReference>
<evidence type="ECO:0000256" key="5">
    <source>
        <dbReference type="ARBA" id="ARBA00022597"/>
    </source>
</evidence>
<evidence type="ECO:0000256" key="3">
    <source>
        <dbReference type="ARBA" id="ARBA00007134"/>
    </source>
</evidence>
<dbReference type="SUPFAM" id="SSF103473">
    <property type="entry name" value="MFS general substrate transporter"/>
    <property type="match status" value="1"/>
</dbReference>
<feature type="transmembrane region" description="Helical" evidence="11">
    <location>
        <begin position="36"/>
        <end position="55"/>
    </location>
</feature>
<name>A0AAW1MBQ4_SAPOF</name>
<keyword evidence="6 11" id="KW-0812">Transmembrane</keyword>
<dbReference type="GO" id="GO:0005773">
    <property type="term" value="C:vacuole"/>
    <property type="evidence" value="ECO:0007669"/>
    <property type="project" value="TreeGrafter"/>
</dbReference>
<keyword evidence="4" id="KW-0813">Transport</keyword>
<dbReference type="InterPro" id="IPR005989">
    <property type="entry name" value="Suc_symporter_pln"/>
</dbReference>
<evidence type="ECO:0000313" key="13">
    <source>
        <dbReference type="Proteomes" id="UP001443914"/>
    </source>
</evidence>
<comment type="similarity">
    <text evidence="3">Belongs to the glycoside-pentoside-hexuronide (GPH) cation symporter transporter (TC 2.A.2.4) family.</text>
</comment>
<comment type="subcellular location">
    <subcellularLocation>
        <location evidence="1">Membrane</location>
        <topology evidence="1">Multi-pass membrane protein</topology>
    </subcellularLocation>
</comment>
<evidence type="ECO:0000256" key="11">
    <source>
        <dbReference type="SAM" id="Phobius"/>
    </source>
</evidence>